<accession>A0A2R5LFR7</accession>
<evidence type="ECO:0008006" key="3">
    <source>
        <dbReference type="Google" id="ProtNLM"/>
    </source>
</evidence>
<sequence>MSSDSSDEEESARLREAAVSSSSLKSKASRMRGEDDENFEYKEYIQKCLFENIEKQILEVRGDEPPCKGTVDSGIRLLSDSTVDLDPTPTSTETASTCRKRPKLTSAPEATGEMLASVAVTPEWVMKQSGTHPPAKESTDHIKHKKRKKKKAKCKEETT</sequence>
<proteinExistence type="predicted"/>
<evidence type="ECO:0000256" key="1">
    <source>
        <dbReference type="SAM" id="MobiDB-lite"/>
    </source>
</evidence>
<feature type="compositionally biased region" description="Basic residues" evidence="1">
    <location>
        <begin position="142"/>
        <end position="153"/>
    </location>
</feature>
<dbReference type="AlphaFoldDB" id="A0A2R5LFR7"/>
<feature type="compositionally biased region" description="Low complexity" evidence="1">
    <location>
        <begin position="17"/>
        <end position="26"/>
    </location>
</feature>
<reference evidence="2" key="1">
    <citation type="submission" date="2018-03" db="EMBL/GenBank/DDBJ databases">
        <title>The relapsing fever spirochete Borrelia turicatae persists in the highly oxidative environment of its soft-bodied tick vector.</title>
        <authorList>
            <person name="Bourret T.J."/>
            <person name="Boyle W.K."/>
            <person name="Valenzuela J.G."/>
            <person name="Oliveira F."/>
            <person name="Lopez J.E."/>
        </authorList>
    </citation>
    <scope>NUCLEOTIDE SEQUENCE</scope>
    <source>
        <strain evidence="2">Kansas strain/isolate</strain>
        <tissue evidence="2">Salivary glands</tissue>
    </source>
</reference>
<feature type="region of interest" description="Disordered" evidence="1">
    <location>
        <begin position="1"/>
        <end position="36"/>
    </location>
</feature>
<protein>
    <recommendedName>
        <fullName evidence="3">Protein CUSTOS</fullName>
    </recommendedName>
</protein>
<feature type="region of interest" description="Disordered" evidence="1">
    <location>
        <begin position="63"/>
        <end position="112"/>
    </location>
</feature>
<organism evidence="2">
    <name type="scientific">Ornithodoros turicata</name>
    <dbReference type="NCBI Taxonomy" id="34597"/>
    <lineage>
        <taxon>Eukaryota</taxon>
        <taxon>Metazoa</taxon>
        <taxon>Ecdysozoa</taxon>
        <taxon>Arthropoda</taxon>
        <taxon>Chelicerata</taxon>
        <taxon>Arachnida</taxon>
        <taxon>Acari</taxon>
        <taxon>Parasitiformes</taxon>
        <taxon>Ixodida</taxon>
        <taxon>Ixodoidea</taxon>
        <taxon>Argasidae</taxon>
        <taxon>Ornithodorinae</taxon>
        <taxon>Ornithodoros</taxon>
    </lineage>
</organism>
<feature type="compositionally biased region" description="Acidic residues" evidence="1">
    <location>
        <begin position="1"/>
        <end position="10"/>
    </location>
</feature>
<feature type="region of interest" description="Disordered" evidence="1">
    <location>
        <begin position="124"/>
        <end position="159"/>
    </location>
</feature>
<dbReference type="EMBL" id="GGLE01004182">
    <property type="protein sequence ID" value="MBY08308.1"/>
    <property type="molecule type" value="Transcribed_RNA"/>
</dbReference>
<feature type="compositionally biased region" description="Polar residues" evidence="1">
    <location>
        <begin position="88"/>
        <end position="97"/>
    </location>
</feature>
<name>A0A2R5LFR7_9ACAR</name>
<evidence type="ECO:0000313" key="2">
    <source>
        <dbReference type="EMBL" id="MBY08308.1"/>
    </source>
</evidence>